<organism evidence="2 3">
    <name type="scientific">Rudanella paleaurantiibacter</name>
    <dbReference type="NCBI Taxonomy" id="2614655"/>
    <lineage>
        <taxon>Bacteria</taxon>
        <taxon>Pseudomonadati</taxon>
        <taxon>Bacteroidota</taxon>
        <taxon>Cytophagia</taxon>
        <taxon>Cytophagales</taxon>
        <taxon>Cytophagaceae</taxon>
        <taxon>Rudanella</taxon>
    </lineage>
</organism>
<dbReference type="AlphaFoldDB" id="A0A7J5U4D7"/>
<reference evidence="2 3" key="1">
    <citation type="submission" date="2019-10" db="EMBL/GenBank/DDBJ databases">
        <title>Rudanella paleaurantiibacter sp. nov., isolated from sludge.</title>
        <authorList>
            <person name="Xu S.Q."/>
        </authorList>
    </citation>
    <scope>NUCLEOTIDE SEQUENCE [LARGE SCALE GENOMIC DNA]</scope>
    <source>
        <strain evidence="2 3">HX-22-17</strain>
    </source>
</reference>
<dbReference type="Proteomes" id="UP000488299">
    <property type="component" value="Unassembled WGS sequence"/>
</dbReference>
<feature type="coiled-coil region" evidence="1">
    <location>
        <begin position="73"/>
        <end position="100"/>
    </location>
</feature>
<gene>
    <name evidence="2" type="ORF">F5984_00990</name>
</gene>
<keyword evidence="1" id="KW-0175">Coiled coil</keyword>
<evidence type="ECO:0000256" key="1">
    <source>
        <dbReference type="SAM" id="Coils"/>
    </source>
</evidence>
<dbReference type="RefSeq" id="WP_152121977.1">
    <property type="nucleotide sequence ID" value="NZ_WELI01000001.1"/>
</dbReference>
<protein>
    <submittedName>
        <fullName evidence="2">Uncharacterized protein</fullName>
    </submittedName>
</protein>
<comment type="caution">
    <text evidence="2">The sequence shown here is derived from an EMBL/GenBank/DDBJ whole genome shotgun (WGS) entry which is preliminary data.</text>
</comment>
<proteinExistence type="predicted"/>
<name>A0A7J5U4D7_9BACT</name>
<keyword evidence="3" id="KW-1185">Reference proteome</keyword>
<evidence type="ECO:0000313" key="3">
    <source>
        <dbReference type="Proteomes" id="UP000488299"/>
    </source>
</evidence>
<sequence>MELTQQYKHTRLTPNAVGHRLSTFVNNNKAVFEALSRVGSPFGGNVAPAQTSRPATASESMAPPTEHVIGEPLVHLQRQLDQLSRTVAQLNRQLEHIQRATASQPGETGRPTKLIGINRFRALRAQS</sequence>
<evidence type="ECO:0000313" key="2">
    <source>
        <dbReference type="EMBL" id="KAB7732563.1"/>
    </source>
</evidence>
<dbReference type="EMBL" id="WELI01000001">
    <property type="protein sequence ID" value="KAB7732563.1"/>
    <property type="molecule type" value="Genomic_DNA"/>
</dbReference>
<accession>A0A7J5U4D7</accession>